<evidence type="ECO:0000256" key="3">
    <source>
        <dbReference type="ARBA" id="ARBA00022801"/>
    </source>
</evidence>
<dbReference type="Pfam" id="PF03572">
    <property type="entry name" value="Peptidase_S41"/>
    <property type="match status" value="1"/>
</dbReference>
<dbReference type="SMART" id="SM00245">
    <property type="entry name" value="TSPc"/>
    <property type="match status" value="1"/>
</dbReference>
<evidence type="ECO:0000256" key="5">
    <source>
        <dbReference type="RuleBase" id="RU004404"/>
    </source>
</evidence>
<dbReference type="InterPro" id="IPR029045">
    <property type="entry name" value="ClpP/crotonase-like_dom_sf"/>
</dbReference>
<sequence length="394" mass="41592">MIRRALASLVLCLIILVAGIWLGGHPDRLPGFARDAFVGDGDTRVVKEAIDDVHDSYYREIPRKELANDSIKGIVASLGDRFSNYFSPEEYTKFRSQQRGQFAGVGISVVEDRRGLKIVQVFDNSPASRARIATGEVITAVDGTSLAGRGNSASVALIQGRTGTDVRLTLLRGQTSRDVVLKRAVISVSPVQSKERTLNGRRYAILSLADFGEAAHAKLAEGVRKALRDKAAGIVLDLRGNPGGLVTEAQLVASEFLTGGKVVTTRGRAVPTRTLSALGDPIAPKIPLVVLVDRNSASAAEIVAGALQDNHRAKLVGTRTFGKGVFQQVIELSNGGALDITAGQYFTPSGRNLGGRGTATGAGLTPDVQASDDPKTKGDDEAIDTALKTLAAES</sequence>
<dbReference type="AlphaFoldDB" id="A0A5B8U418"/>
<dbReference type="PANTHER" id="PTHR32060">
    <property type="entry name" value="TAIL-SPECIFIC PROTEASE"/>
    <property type="match status" value="1"/>
</dbReference>
<evidence type="ECO:0000256" key="1">
    <source>
        <dbReference type="ARBA" id="ARBA00009179"/>
    </source>
</evidence>
<dbReference type="SUPFAM" id="SSF50156">
    <property type="entry name" value="PDZ domain-like"/>
    <property type="match status" value="1"/>
</dbReference>
<feature type="domain" description="PDZ" evidence="7">
    <location>
        <begin position="91"/>
        <end position="174"/>
    </location>
</feature>
<dbReference type="GO" id="GO:0030288">
    <property type="term" value="C:outer membrane-bounded periplasmic space"/>
    <property type="evidence" value="ECO:0007669"/>
    <property type="project" value="TreeGrafter"/>
</dbReference>
<evidence type="ECO:0000256" key="2">
    <source>
        <dbReference type="ARBA" id="ARBA00022670"/>
    </source>
</evidence>
<dbReference type="InterPro" id="IPR005151">
    <property type="entry name" value="Tail-specific_protease"/>
</dbReference>
<dbReference type="GO" id="GO:0008236">
    <property type="term" value="F:serine-type peptidase activity"/>
    <property type="evidence" value="ECO:0007669"/>
    <property type="project" value="UniProtKB-KW"/>
</dbReference>
<dbReference type="OrthoDB" id="9812068at2"/>
<dbReference type="GO" id="GO:0004175">
    <property type="term" value="F:endopeptidase activity"/>
    <property type="evidence" value="ECO:0007669"/>
    <property type="project" value="TreeGrafter"/>
</dbReference>
<dbReference type="PROSITE" id="PS50106">
    <property type="entry name" value="PDZ"/>
    <property type="match status" value="1"/>
</dbReference>
<dbReference type="NCBIfam" id="TIGR00225">
    <property type="entry name" value="prc"/>
    <property type="match status" value="1"/>
</dbReference>
<organism evidence="8 9">
    <name type="scientific">Baekduia soli</name>
    <dbReference type="NCBI Taxonomy" id="496014"/>
    <lineage>
        <taxon>Bacteria</taxon>
        <taxon>Bacillati</taxon>
        <taxon>Actinomycetota</taxon>
        <taxon>Thermoleophilia</taxon>
        <taxon>Solirubrobacterales</taxon>
        <taxon>Baekduiaceae</taxon>
        <taxon>Baekduia</taxon>
    </lineage>
</organism>
<dbReference type="Proteomes" id="UP000321805">
    <property type="component" value="Chromosome"/>
</dbReference>
<dbReference type="InterPro" id="IPR036034">
    <property type="entry name" value="PDZ_sf"/>
</dbReference>
<evidence type="ECO:0000256" key="6">
    <source>
        <dbReference type="SAM" id="MobiDB-lite"/>
    </source>
</evidence>
<accession>A0A5B8U418</accession>
<name>A0A5B8U418_9ACTN</name>
<dbReference type="PANTHER" id="PTHR32060:SF30">
    <property type="entry name" value="CARBOXY-TERMINAL PROCESSING PROTEASE CTPA"/>
    <property type="match status" value="1"/>
</dbReference>
<dbReference type="Gene3D" id="2.30.42.10">
    <property type="match status" value="1"/>
</dbReference>
<keyword evidence="4 5" id="KW-0720">Serine protease</keyword>
<dbReference type="CDD" id="cd07560">
    <property type="entry name" value="Peptidase_S41_CPP"/>
    <property type="match status" value="1"/>
</dbReference>
<dbReference type="CDD" id="cd06782">
    <property type="entry name" value="cpPDZ_CPP-like"/>
    <property type="match status" value="1"/>
</dbReference>
<dbReference type="GO" id="GO:0006508">
    <property type="term" value="P:proteolysis"/>
    <property type="evidence" value="ECO:0007669"/>
    <property type="project" value="UniProtKB-KW"/>
</dbReference>
<proteinExistence type="inferred from homology"/>
<dbReference type="InterPro" id="IPR004447">
    <property type="entry name" value="Peptidase_S41A"/>
</dbReference>
<feature type="region of interest" description="Disordered" evidence="6">
    <location>
        <begin position="349"/>
        <end position="380"/>
    </location>
</feature>
<dbReference type="SUPFAM" id="SSF52096">
    <property type="entry name" value="ClpP/crotonase"/>
    <property type="match status" value="1"/>
</dbReference>
<dbReference type="Pfam" id="PF13180">
    <property type="entry name" value="PDZ_2"/>
    <property type="match status" value="1"/>
</dbReference>
<evidence type="ECO:0000259" key="7">
    <source>
        <dbReference type="PROSITE" id="PS50106"/>
    </source>
</evidence>
<dbReference type="InterPro" id="IPR001478">
    <property type="entry name" value="PDZ"/>
</dbReference>
<dbReference type="GO" id="GO:0007165">
    <property type="term" value="P:signal transduction"/>
    <property type="evidence" value="ECO:0007669"/>
    <property type="project" value="TreeGrafter"/>
</dbReference>
<reference evidence="8 9" key="1">
    <citation type="journal article" date="2018" name="J. Microbiol.">
        <title>Baekduia soli gen. nov., sp. nov., a novel bacterium isolated from the soil of Baekdu Mountain and proposal of a novel family name, Baekduiaceae fam. nov.</title>
        <authorList>
            <person name="An D.S."/>
            <person name="Siddiqi M.Z."/>
            <person name="Kim K.H."/>
            <person name="Yu H.S."/>
            <person name="Im W.T."/>
        </authorList>
    </citation>
    <scope>NUCLEOTIDE SEQUENCE [LARGE SCALE GENOMIC DNA]</scope>
    <source>
        <strain evidence="8 9">BR7-21</strain>
    </source>
</reference>
<keyword evidence="9" id="KW-1185">Reference proteome</keyword>
<dbReference type="Gene3D" id="3.30.750.44">
    <property type="match status" value="1"/>
</dbReference>
<keyword evidence="3 5" id="KW-0378">Hydrolase</keyword>
<dbReference type="EMBL" id="CP042430">
    <property type="protein sequence ID" value="QEC47760.1"/>
    <property type="molecule type" value="Genomic_DNA"/>
</dbReference>
<evidence type="ECO:0000313" key="9">
    <source>
        <dbReference type="Proteomes" id="UP000321805"/>
    </source>
</evidence>
<dbReference type="RefSeq" id="WP_146918583.1">
    <property type="nucleotide sequence ID" value="NZ_CP042430.1"/>
</dbReference>
<evidence type="ECO:0000313" key="8">
    <source>
        <dbReference type="EMBL" id="QEC47760.1"/>
    </source>
</evidence>
<evidence type="ECO:0000256" key="4">
    <source>
        <dbReference type="ARBA" id="ARBA00022825"/>
    </source>
</evidence>
<dbReference type="SMART" id="SM00228">
    <property type="entry name" value="PDZ"/>
    <property type="match status" value="1"/>
</dbReference>
<dbReference type="Gene3D" id="3.90.226.10">
    <property type="entry name" value="2-enoyl-CoA Hydratase, Chain A, domain 1"/>
    <property type="match status" value="1"/>
</dbReference>
<protein>
    <submittedName>
        <fullName evidence="8">S41 family peptidase</fullName>
    </submittedName>
</protein>
<gene>
    <name evidence="8" type="ORF">FSW04_09365</name>
</gene>
<keyword evidence="2 5" id="KW-0645">Protease</keyword>
<comment type="similarity">
    <text evidence="1 5">Belongs to the peptidase S41A family.</text>
</comment>
<dbReference type="KEGG" id="bsol:FSW04_09365"/>